<sequence>MACSAILPPRAALLPGVARDALRQSYAVAFGGLLEGLTAVTLLCALAAFVFLSRVRVHDEPAAEPARSRERRALALDRECG</sequence>
<keyword evidence="1" id="KW-0812">Transmembrane</keyword>
<dbReference type="Proteomes" id="UP000001812">
    <property type="component" value="Chromosome I"/>
</dbReference>
<organism evidence="2">
    <name type="scientific">Burkholderia pseudomallei 1710a</name>
    <dbReference type="NCBI Taxonomy" id="320371"/>
    <lineage>
        <taxon>Bacteria</taxon>
        <taxon>Pseudomonadati</taxon>
        <taxon>Pseudomonadota</taxon>
        <taxon>Betaproteobacteria</taxon>
        <taxon>Burkholderiales</taxon>
        <taxon>Burkholderiaceae</taxon>
        <taxon>Burkholderia</taxon>
        <taxon>pseudomallei group</taxon>
    </lineage>
</organism>
<dbReference type="GeneID" id="93061995"/>
<proteinExistence type="predicted"/>
<evidence type="ECO:0000313" key="2">
    <source>
        <dbReference type="EMBL" id="EET09422.1"/>
    </source>
</evidence>
<protein>
    <submittedName>
        <fullName evidence="2">Uncharacterized protein</fullName>
    </submittedName>
</protein>
<evidence type="ECO:0000256" key="1">
    <source>
        <dbReference type="SAM" id="Phobius"/>
    </source>
</evidence>
<name>A0A0E1WIH8_BURPE</name>
<accession>A0A0E1WIH8</accession>
<feature type="transmembrane region" description="Helical" evidence="1">
    <location>
        <begin position="28"/>
        <end position="52"/>
    </location>
</feature>
<keyword evidence="1" id="KW-0472">Membrane</keyword>
<dbReference type="AlphaFoldDB" id="A0A0E1WIH8"/>
<dbReference type="EMBL" id="CM000832">
    <property type="protein sequence ID" value="EET09422.1"/>
    <property type="molecule type" value="Genomic_DNA"/>
</dbReference>
<keyword evidence="1" id="KW-1133">Transmembrane helix</keyword>
<gene>
    <name evidence="2" type="ORF">BURPS1710A_0183</name>
</gene>
<reference evidence="2" key="1">
    <citation type="submission" date="2009-05" db="EMBL/GenBank/DDBJ databases">
        <authorList>
            <person name="Harkins D.M."/>
            <person name="DeShazer D."/>
            <person name="Woods D.E."/>
            <person name="Brinkac L.M."/>
            <person name="Brown K.A."/>
            <person name="Hung G.C."/>
            <person name="Tuanyok A."/>
            <person name="Zhang B."/>
            <person name="Nierman W.C."/>
        </authorList>
    </citation>
    <scope>NUCLEOTIDE SEQUENCE [LARGE SCALE GENOMIC DNA]</scope>
    <source>
        <strain evidence="2">1710a</strain>
    </source>
</reference>
<dbReference type="RefSeq" id="WP_004525734.1">
    <property type="nucleotide sequence ID" value="NZ_CM000832.1"/>
</dbReference>
<dbReference type="HOGENOM" id="CLU_2567223_0_0_4"/>